<dbReference type="FunFam" id="3.40.50.300:FF:000016">
    <property type="entry name" value="Oligopeptide ABC transporter ATP-binding component"/>
    <property type="match status" value="1"/>
</dbReference>
<dbReference type="GO" id="GO:0016887">
    <property type="term" value="F:ATP hydrolysis activity"/>
    <property type="evidence" value="ECO:0007669"/>
    <property type="project" value="InterPro"/>
</dbReference>
<dbReference type="Pfam" id="PF00005">
    <property type="entry name" value="ABC_tran"/>
    <property type="match status" value="1"/>
</dbReference>
<dbReference type="Gene3D" id="3.40.50.300">
    <property type="entry name" value="P-loop containing nucleotide triphosphate hydrolases"/>
    <property type="match status" value="1"/>
</dbReference>
<comment type="caution">
    <text evidence="6">The sequence shown here is derived from an EMBL/GenBank/DDBJ whole genome shotgun (WGS) entry which is preliminary data.</text>
</comment>
<dbReference type="EMBL" id="RAHH01000027">
    <property type="protein sequence ID" value="RJT39829.1"/>
    <property type="molecule type" value="Genomic_DNA"/>
</dbReference>
<dbReference type="InterPro" id="IPR003593">
    <property type="entry name" value="AAA+_ATPase"/>
</dbReference>
<keyword evidence="4 6" id="KW-0067">ATP-binding</keyword>
<dbReference type="CDD" id="cd03257">
    <property type="entry name" value="ABC_NikE_OppD_transporters"/>
    <property type="match status" value="1"/>
</dbReference>
<proteinExistence type="inferred from homology"/>
<dbReference type="PANTHER" id="PTHR43776:SF7">
    <property type="entry name" value="D,D-DIPEPTIDE TRANSPORT ATP-BINDING PROTEIN DDPF-RELATED"/>
    <property type="match status" value="1"/>
</dbReference>
<evidence type="ECO:0000256" key="4">
    <source>
        <dbReference type="ARBA" id="ARBA00022840"/>
    </source>
</evidence>
<dbReference type="Proteomes" id="UP000284908">
    <property type="component" value="Unassembled WGS sequence"/>
</dbReference>
<dbReference type="InterPro" id="IPR050319">
    <property type="entry name" value="ABC_transp_ATP-bind"/>
</dbReference>
<comment type="similarity">
    <text evidence="1">Belongs to the ABC transporter superfamily.</text>
</comment>
<accession>A0A419N4J4</accession>
<keyword evidence="3" id="KW-0547">Nucleotide-binding</keyword>
<dbReference type="PROSITE" id="PS00211">
    <property type="entry name" value="ABC_TRANSPORTER_1"/>
    <property type="match status" value="1"/>
</dbReference>
<keyword evidence="2" id="KW-0813">Transport</keyword>
<feature type="domain" description="ABC transporter" evidence="5">
    <location>
        <begin position="13"/>
        <end position="257"/>
    </location>
</feature>
<dbReference type="NCBIfam" id="TIGR01727">
    <property type="entry name" value="oligo_HPY"/>
    <property type="match status" value="1"/>
</dbReference>
<protein>
    <submittedName>
        <fullName evidence="6">ATP-binding cassette domain-containing protein</fullName>
    </submittedName>
</protein>
<dbReference type="GO" id="GO:0005524">
    <property type="term" value="F:ATP binding"/>
    <property type="evidence" value="ECO:0007669"/>
    <property type="project" value="UniProtKB-KW"/>
</dbReference>
<keyword evidence="7" id="KW-1185">Reference proteome</keyword>
<sequence length="338" mass="37434">MSGSLTSQPAPLLRVEGLCQYFKTQDGRTVHAVEALTFDIKRGHTVGLVGESGSGKTTAGRAILRLLEPTAGQVFFNGTDVLSLPSKEMKRYRQKMQIIFQDPFSSLNPRMRVSQIIGEALNTAGYPKGEARKARVEELLQRVGLQAEHADRYPHEFSGGQRQRIGIARAIAVEPDFIVADESVSALDVSVQAQVLNLLGELQRSLGLTLLFIAHDLTVVEYLCDEVVVMYLGRVMERGPCREVYARPRHPYTQALLSAAPVPDPTRKKQRIVLRGDIPSPISPPSGCVFRTRCPYATALCAADVPAEQHVSDEHWVSCVRLHELNLQEQGRHDNAYQ</sequence>
<dbReference type="Pfam" id="PF08352">
    <property type="entry name" value="oligo_HPY"/>
    <property type="match status" value="1"/>
</dbReference>
<dbReference type="GO" id="GO:0015833">
    <property type="term" value="P:peptide transport"/>
    <property type="evidence" value="ECO:0007669"/>
    <property type="project" value="InterPro"/>
</dbReference>
<dbReference type="SMART" id="SM00382">
    <property type="entry name" value="AAA"/>
    <property type="match status" value="1"/>
</dbReference>
<dbReference type="InterPro" id="IPR027417">
    <property type="entry name" value="P-loop_NTPase"/>
</dbReference>
<dbReference type="InterPro" id="IPR003439">
    <property type="entry name" value="ABC_transporter-like_ATP-bd"/>
</dbReference>
<name>A0A419N4J4_9GAMM</name>
<dbReference type="InterPro" id="IPR017871">
    <property type="entry name" value="ABC_transporter-like_CS"/>
</dbReference>
<dbReference type="PROSITE" id="PS50893">
    <property type="entry name" value="ABC_TRANSPORTER_2"/>
    <property type="match status" value="1"/>
</dbReference>
<organism evidence="6 7">
    <name type="scientific">Rahnella woolbedingensis</name>
    <dbReference type="NCBI Taxonomy" id="1510574"/>
    <lineage>
        <taxon>Bacteria</taxon>
        <taxon>Pseudomonadati</taxon>
        <taxon>Pseudomonadota</taxon>
        <taxon>Gammaproteobacteria</taxon>
        <taxon>Enterobacterales</taxon>
        <taxon>Yersiniaceae</taxon>
        <taxon>Rahnella</taxon>
    </lineage>
</organism>
<dbReference type="PANTHER" id="PTHR43776">
    <property type="entry name" value="TRANSPORT ATP-BINDING PROTEIN"/>
    <property type="match status" value="1"/>
</dbReference>
<evidence type="ECO:0000259" key="5">
    <source>
        <dbReference type="PROSITE" id="PS50893"/>
    </source>
</evidence>
<dbReference type="RefSeq" id="WP_120134397.1">
    <property type="nucleotide sequence ID" value="NZ_RAHH01000027.1"/>
</dbReference>
<evidence type="ECO:0000256" key="1">
    <source>
        <dbReference type="ARBA" id="ARBA00005417"/>
    </source>
</evidence>
<gene>
    <name evidence="6" type="ORF">D6C13_19870</name>
</gene>
<evidence type="ECO:0000313" key="6">
    <source>
        <dbReference type="EMBL" id="RJT39829.1"/>
    </source>
</evidence>
<dbReference type="AlphaFoldDB" id="A0A419N4J4"/>
<dbReference type="GO" id="GO:0055085">
    <property type="term" value="P:transmembrane transport"/>
    <property type="evidence" value="ECO:0007669"/>
    <property type="project" value="UniProtKB-ARBA"/>
</dbReference>
<evidence type="ECO:0000256" key="3">
    <source>
        <dbReference type="ARBA" id="ARBA00022741"/>
    </source>
</evidence>
<evidence type="ECO:0000256" key="2">
    <source>
        <dbReference type="ARBA" id="ARBA00022448"/>
    </source>
</evidence>
<dbReference type="InterPro" id="IPR013563">
    <property type="entry name" value="Oligopep_ABC_C"/>
</dbReference>
<dbReference type="SUPFAM" id="SSF52540">
    <property type="entry name" value="P-loop containing nucleoside triphosphate hydrolases"/>
    <property type="match status" value="1"/>
</dbReference>
<evidence type="ECO:0000313" key="7">
    <source>
        <dbReference type="Proteomes" id="UP000284908"/>
    </source>
</evidence>
<dbReference type="OrthoDB" id="9784450at2"/>
<reference evidence="6 7" key="1">
    <citation type="submission" date="2018-09" db="EMBL/GenBank/DDBJ databases">
        <authorList>
            <person name="Le Fleche-Mateos A."/>
        </authorList>
    </citation>
    <scope>NUCLEOTIDE SEQUENCE [LARGE SCALE GENOMIC DNA]</scope>
    <source>
        <strain evidence="6 7">DSM 27399</strain>
    </source>
</reference>